<dbReference type="GO" id="GO:0051301">
    <property type="term" value="P:cell division"/>
    <property type="evidence" value="ECO:0007669"/>
    <property type="project" value="InterPro"/>
</dbReference>
<dbReference type="SUPFAM" id="SSF53067">
    <property type="entry name" value="Actin-like ATPase domain"/>
    <property type="match status" value="2"/>
</dbReference>
<evidence type="ECO:0000313" key="3">
    <source>
        <dbReference type="Proteomes" id="UP000460287"/>
    </source>
</evidence>
<dbReference type="EMBL" id="VULX01000001">
    <property type="protein sequence ID" value="MSR90214.1"/>
    <property type="molecule type" value="Genomic_DNA"/>
</dbReference>
<dbReference type="RefSeq" id="WP_154530085.1">
    <property type="nucleotide sequence ID" value="NZ_VULX01000001.1"/>
</dbReference>
<proteinExistence type="predicted"/>
<gene>
    <name evidence="2" type="ORF">FYJ33_01975</name>
</gene>
<dbReference type="GO" id="GO:0009898">
    <property type="term" value="C:cytoplasmic side of plasma membrane"/>
    <property type="evidence" value="ECO:0007669"/>
    <property type="project" value="TreeGrafter"/>
</dbReference>
<dbReference type="InterPro" id="IPR043129">
    <property type="entry name" value="ATPase_NBD"/>
</dbReference>
<reference evidence="2 3" key="1">
    <citation type="submission" date="2019-08" db="EMBL/GenBank/DDBJ databases">
        <title>In-depth cultivation of the pig gut microbiome towards novel bacterial diversity and tailored functional studies.</title>
        <authorList>
            <person name="Wylensek D."/>
            <person name="Hitch T.C.A."/>
            <person name="Clavel T."/>
        </authorList>
    </citation>
    <scope>NUCLEOTIDE SEQUENCE [LARGE SCALE GENOMIC DNA]</scope>
    <source>
        <strain evidence="2 3">WCA-383-APC-5B</strain>
    </source>
</reference>
<dbReference type="GO" id="GO:0032153">
    <property type="term" value="C:cell division site"/>
    <property type="evidence" value="ECO:0007669"/>
    <property type="project" value="TreeGrafter"/>
</dbReference>
<feature type="domain" description="SHS2" evidence="1">
    <location>
        <begin position="5"/>
        <end position="192"/>
    </location>
</feature>
<evidence type="ECO:0000259" key="1">
    <source>
        <dbReference type="SMART" id="SM00842"/>
    </source>
</evidence>
<name>A0A7X2MW88_9CLOT</name>
<dbReference type="Proteomes" id="UP000460287">
    <property type="component" value="Unassembled WGS sequence"/>
</dbReference>
<keyword evidence="3" id="KW-1185">Reference proteome</keyword>
<dbReference type="InterPro" id="IPR003494">
    <property type="entry name" value="SHS2_FtsA"/>
</dbReference>
<dbReference type="Gene3D" id="3.30.420.40">
    <property type="match status" value="2"/>
</dbReference>
<dbReference type="Pfam" id="PF14450">
    <property type="entry name" value="FtsA"/>
    <property type="match status" value="1"/>
</dbReference>
<dbReference type="InterPro" id="IPR050696">
    <property type="entry name" value="FtsA/MreB"/>
</dbReference>
<dbReference type="AlphaFoldDB" id="A0A7X2MW88"/>
<evidence type="ECO:0000313" key="2">
    <source>
        <dbReference type="EMBL" id="MSR90214.1"/>
    </source>
</evidence>
<dbReference type="PANTHER" id="PTHR32432:SF4">
    <property type="entry name" value="CELL DIVISION PROTEIN FTSA"/>
    <property type="match status" value="1"/>
</dbReference>
<accession>A0A7X2MW88</accession>
<sequence>MKKYIAGVDLGSESISVSLGEQDENADISFKLINTYQSRGIKKGRIVDVNEVSESLKKITTDIYNNFNNEIKWYVGISNNSVNFKEFSSRLEIKNGYNIITEAEISCAVKNAIENFKHENETVICYDIQDYVVDGNIRKDMPIGVTAKNIIVNGIYFFIKRDYYYNIKNSLNLSGIERFEVYLTSYELKNIIMNENNAKKNILLVDIGAQCTNYFNFYDGNLISMGFVPLGGRTISNDLSICAELEKDEAEKVKLLYSNIYRKKYKEQLIGIPNESEITFNMKLYNDVVQARIEEMFSLIKESLSIEKFSDIQRMYVIGNGIVEFENISSFIEDKFKKKTILLTKDELKIRNYSTINSICLVKRASDRLKWNSEENEKLKDNKLCSENDIDLREKESNNKGILSKFKKLLDDIF</sequence>
<dbReference type="PANTHER" id="PTHR32432">
    <property type="entry name" value="CELL DIVISION PROTEIN FTSA-RELATED"/>
    <property type="match status" value="1"/>
</dbReference>
<protein>
    <recommendedName>
        <fullName evidence="1">SHS2 domain-containing protein</fullName>
    </recommendedName>
</protein>
<comment type="caution">
    <text evidence="2">The sequence shown here is derived from an EMBL/GenBank/DDBJ whole genome shotgun (WGS) entry which is preliminary data.</text>
</comment>
<organism evidence="2 3">
    <name type="scientific">Inconstantimicrobium porci</name>
    <dbReference type="NCBI Taxonomy" id="2652291"/>
    <lineage>
        <taxon>Bacteria</taxon>
        <taxon>Bacillati</taxon>
        <taxon>Bacillota</taxon>
        <taxon>Clostridia</taxon>
        <taxon>Eubacteriales</taxon>
        <taxon>Clostridiaceae</taxon>
        <taxon>Inconstantimicrobium</taxon>
    </lineage>
</organism>
<dbReference type="SMART" id="SM00842">
    <property type="entry name" value="FtsA"/>
    <property type="match status" value="1"/>
</dbReference>